<evidence type="ECO:0000256" key="2">
    <source>
        <dbReference type="ARBA" id="ARBA00004496"/>
    </source>
</evidence>
<dbReference type="GO" id="GO:0005737">
    <property type="term" value="C:cytoplasm"/>
    <property type="evidence" value="ECO:0007669"/>
    <property type="project" value="UniProtKB-SubCell"/>
</dbReference>
<dbReference type="InterPro" id="IPR017853">
    <property type="entry name" value="GH"/>
</dbReference>
<dbReference type="PANTHER" id="PTHR32518">
    <property type="match status" value="1"/>
</dbReference>
<keyword evidence="5" id="KW-0963">Cytoplasm</keyword>
<dbReference type="AlphaFoldDB" id="A0A644VTY7"/>
<accession>A0A644VTY7</accession>
<evidence type="ECO:0000313" key="12">
    <source>
        <dbReference type="EMBL" id="MPL94895.1"/>
    </source>
</evidence>
<evidence type="ECO:0000256" key="8">
    <source>
        <dbReference type="ARBA" id="ARBA00023277"/>
    </source>
</evidence>
<dbReference type="InterPro" id="IPR002044">
    <property type="entry name" value="CBM20"/>
</dbReference>
<dbReference type="InterPro" id="IPR013783">
    <property type="entry name" value="Ig-like_fold"/>
</dbReference>
<comment type="similarity">
    <text evidence="3">Belongs to the disproportionating enzyme family.</text>
</comment>
<dbReference type="Pfam" id="PF02446">
    <property type="entry name" value="Glyco_hydro_77"/>
    <property type="match status" value="1"/>
</dbReference>
<evidence type="ECO:0000256" key="5">
    <source>
        <dbReference type="ARBA" id="ARBA00022490"/>
    </source>
</evidence>
<dbReference type="InterPro" id="IPR003385">
    <property type="entry name" value="Glyco_hydro_77"/>
</dbReference>
<comment type="caution">
    <text evidence="12">The sequence shown here is derived from an EMBL/GenBank/DDBJ whole genome shotgun (WGS) entry which is preliminary data.</text>
</comment>
<evidence type="ECO:0000256" key="10">
    <source>
        <dbReference type="ARBA" id="ARBA00031501"/>
    </source>
</evidence>
<evidence type="ECO:0000256" key="1">
    <source>
        <dbReference type="ARBA" id="ARBA00000439"/>
    </source>
</evidence>
<keyword evidence="8" id="KW-0119">Carbohydrate metabolism</keyword>
<name>A0A644VTY7_9ZZZZ</name>
<keyword evidence="7" id="KW-0808">Transferase</keyword>
<comment type="catalytic activity">
    <reaction evidence="1">
        <text>Transfers a segment of a (1-&gt;4)-alpha-D-glucan to a new position in an acceptor, which may be glucose or a (1-&gt;4)-alpha-D-glucan.</text>
        <dbReference type="EC" id="2.4.1.25"/>
    </reaction>
</comment>
<reference evidence="12" key="1">
    <citation type="submission" date="2019-08" db="EMBL/GenBank/DDBJ databases">
        <authorList>
            <person name="Kucharzyk K."/>
            <person name="Murdoch R.W."/>
            <person name="Higgins S."/>
            <person name="Loffler F."/>
        </authorList>
    </citation>
    <scope>NUCLEOTIDE SEQUENCE</scope>
</reference>
<organism evidence="12">
    <name type="scientific">bioreactor metagenome</name>
    <dbReference type="NCBI Taxonomy" id="1076179"/>
    <lineage>
        <taxon>unclassified sequences</taxon>
        <taxon>metagenomes</taxon>
        <taxon>ecological metagenomes</taxon>
    </lineage>
</organism>
<comment type="subcellular location">
    <subcellularLocation>
        <location evidence="2">Cytoplasm</location>
    </subcellularLocation>
</comment>
<dbReference type="SMART" id="SM01065">
    <property type="entry name" value="CBM_2"/>
    <property type="match status" value="1"/>
</dbReference>
<dbReference type="PROSITE" id="PS51166">
    <property type="entry name" value="CBM20"/>
    <property type="match status" value="1"/>
</dbReference>
<dbReference type="Pfam" id="PF00686">
    <property type="entry name" value="CBM_20"/>
    <property type="match status" value="1"/>
</dbReference>
<dbReference type="PANTHER" id="PTHR32518:SF3">
    <property type="entry name" value="4-ALPHA-GLUCANOTRANSFERASE"/>
    <property type="match status" value="1"/>
</dbReference>
<evidence type="ECO:0000256" key="3">
    <source>
        <dbReference type="ARBA" id="ARBA00005684"/>
    </source>
</evidence>
<evidence type="ECO:0000256" key="7">
    <source>
        <dbReference type="ARBA" id="ARBA00022679"/>
    </source>
</evidence>
<dbReference type="SUPFAM" id="SSF51445">
    <property type="entry name" value="(Trans)glycosidases"/>
    <property type="match status" value="1"/>
</dbReference>
<feature type="domain" description="CBM20" evidence="11">
    <location>
        <begin position="122"/>
        <end position="236"/>
    </location>
</feature>
<gene>
    <name evidence="12" type="ORF">SDC9_41055</name>
</gene>
<evidence type="ECO:0000256" key="9">
    <source>
        <dbReference type="ARBA" id="ARBA00031423"/>
    </source>
</evidence>
<dbReference type="SUPFAM" id="SSF49452">
    <property type="entry name" value="Starch-binding domain-like"/>
    <property type="match status" value="1"/>
</dbReference>
<keyword evidence="6" id="KW-0328">Glycosyltransferase</keyword>
<sequence>MLITFNIHFVTQWGGKIQLLLKETGESGDIRVVSREMHCDQHFYWKKELTFDDRVSSIHYQYELQDASGKLIRESGEMREVHLPSGQKHVFLHDSWRDSFGESPFSSTVFRDCYFKRKVIKSDLPEGGNFRLQLFCQQMEPERHFAIVGNQDFLGNWDVNRKVRLDESSYPVWSICMETNKIKFPLEYKYLIVDTATDEVLAWGGGPNRKIDKLTGESFHIVTDENFIRTIPSWKGAGVAIPVFSLRSKKSFGTGEFYDLKLMVDWAKLTGQQMIQTLPINDTILYHSNYDSYPYNAVSVYALHPIYLHLDAVGKIKDPVRKAYYAEQKKALNAKSFSDYQNVMDVKWEFCKEVYQDSSRKLFSSEEYKLFFQQNKTWLVPYAVFSYLRDKNGTPEFTKWPEYGRYNAAEIEALAAPENDFYDEIALFYFVQFHLNKQLTEVHDYARSQGITIKGDIPIGVSPRSVDAWMEPEMFNTDMQAGAPPDDFSVTGQNWGFPTYNWELMERDNYRWWIKRFQKLAEYFDAYRIDHILGFFRIWEIPQQDVWGLTGSFNPSLPFTVEELQQKGLYWDENRFLKPYLREHVLHATFGKYTADVLREYFDQDGWQNYKFKPAFDTQKKVEAYFASLGYNFGTKEVMIRDGLYMLHCEVLFIRDARQADKFHPRISMHSSATFRDLPDETRRLLDGIYVDYYYHRHNAFWKEQAMRKLPALIASTDMLVCGEDLGMVPDSVPDVMNKLEILSLEIQRMPKKPHHEFAMPEDAPYRSVCTTSTHDMNPIRAWWLEDRNITQRFYNKALGIQGVAPEQCEPWIAERIINQHLVSNAMLVILPWQDWLAIDGKYAHENPEAERINVPANPRNFWCYRMHISLEDLLKLSSLNERIRKMIEDSGRGKHAEN</sequence>
<dbReference type="EC" id="2.4.1.25" evidence="4"/>
<dbReference type="EMBL" id="VSSQ01000446">
    <property type="protein sequence ID" value="MPL94895.1"/>
    <property type="molecule type" value="Genomic_DNA"/>
</dbReference>
<dbReference type="GO" id="GO:2001070">
    <property type="term" value="F:starch binding"/>
    <property type="evidence" value="ECO:0007669"/>
    <property type="project" value="InterPro"/>
</dbReference>
<dbReference type="GO" id="GO:0004134">
    <property type="term" value="F:4-alpha-glucanotransferase activity"/>
    <property type="evidence" value="ECO:0007669"/>
    <property type="project" value="UniProtKB-EC"/>
</dbReference>
<proteinExistence type="inferred from homology"/>
<evidence type="ECO:0000259" key="11">
    <source>
        <dbReference type="PROSITE" id="PS51166"/>
    </source>
</evidence>
<evidence type="ECO:0000256" key="6">
    <source>
        <dbReference type="ARBA" id="ARBA00022676"/>
    </source>
</evidence>
<dbReference type="Gene3D" id="2.60.40.10">
    <property type="entry name" value="Immunoglobulins"/>
    <property type="match status" value="1"/>
</dbReference>
<dbReference type="Gene3D" id="3.20.20.80">
    <property type="entry name" value="Glycosidases"/>
    <property type="match status" value="2"/>
</dbReference>
<evidence type="ECO:0000256" key="4">
    <source>
        <dbReference type="ARBA" id="ARBA00012560"/>
    </source>
</evidence>
<dbReference type="InterPro" id="IPR013784">
    <property type="entry name" value="Carb-bd-like_fold"/>
</dbReference>
<protein>
    <recommendedName>
        <fullName evidence="4">4-alpha-glucanotransferase</fullName>
        <ecNumber evidence="4">2.4.1.25</ecNumber>
    </recommendedName>
    <alternativeName>
        <fullName evidence="9">Amylomaltase</fullName>
    </alternativeName>
    <alternativeName>
        <fullName evidence="10">Disproportionating enzyme</fullName>
    </alternativeName>
</protein>
<dbReference type="GO" id="GO:0005975">
    <property type="term" value="P:carbohydrate metabolic process"/>
    <property type="evidence" value="ECO:0007669"/>
    <property type="project" value="InterPro"/>
</dbReference>